<evidence type="ECO:0000313" key="2">
    <source>
        <dbReference type="Proteomes" id="UP001280121"/>
    </source>
</evidence>
<reference evidence="1" key="1">
    <citation type="journal article" date="2023" name="Plant J.">
        <title>Genome sequences and population genomics provide insights into the demographic history, inbreeding, and mutation load of two 'living fossil' tree species of Dipteronia.</title>
        <authorList>
            <person name="Feng Y."/>
            <person name="Comes H.P."/>
            <person name="Chen J."/>
            <person name="Zhu S."/>
            <person name="Lu R."/>
            <person name="Zhang X."/>
            <person name="Li P."/>
            <person name="Qiu J."/>
            <person name="Olsen K.M."/>
            <person name="Qiu Y."/>
        </authorList>
    </citation>
    <scope>NUCLEOTIDE SEQUENCE</scope>
    <source>
        <strain evidence="1">KIB01</strain>
    </source>
</reference>
<dbReference type="PANTHER" id="PTHR37756">
    <property type="entry name" value="TRANSMEMBRANE PROTEIN"/>
    <property type="match status" value="1"/>
</dbReference>
<dbReference type="PANTHER" id="PTHR37756:SF1">
    <property type="entry name" value="TRANSMEMBRANE PROTEIN"/>
    <property type="match status" value="1"/>
</dbReference>
<gene>
    <name evidence="1" type="ORF">Ddye_007984</name>
</gene>
<evidence type="ECO:0000313" key="1">
    <source>
        <dbReference type="EMBL" id="KAK2654932.1"/>
    </source>
</evidence>
<keyword evidence="2" id="KW-1185">Reference proteome</keyword>
<dbReference type="AlphaFoldDB" id="A0AAD9X8X3"/>
<accession>A0AAD9X8X3</accession>
<sequence>MVCVACLLPLFLVPIVNLLPILFYYFLGKIYGLLGWEYRKPERVAPVCPYKPAAKRDNTSRVEAEAEPGAPVSLSKPGTVDAHSLAKMALTLEAESLDRCFSVVCGEVVGRYT</sequence>
<proteinExistence type="predicted"/>
<dbReference type="EMBL" id="JANJYI010000003">
    <property type="protein sequence ID" value="KAK2654932.1"/>
    <property type="molecule type" value="Genomic_DNA"/>
</dbReference>
<comment type="caution">
    <text evidence="1">The sequence shown here is derived from an EMBL/GenBank/DDBJ whole genome shotgun (WGS) entry which is preliminary data.</text>
</comment>
<organism evidence="1 2">
    <name type="scientific">Dipteronia dyeriana</name>
    <dbReference type="NCBI Taxonomy" id="168575"/>
    <lineage>
        <taxon>Eukaryota</taxon>
        <taxon>Viridiplantae</taxon>
        <taxon>Streptophyta</taxon>
        <taxon>Embryophyta</taxon>
        <taxon>Tracheophyta</taxon>
        <taxon>Spermatophyta</taxon>
        <taxon>Magnoliopsida</taxon>
        <taxon>eudicotyledons</taxon>
        <taxon>Gunneridae</taxon>
        <taxon>Pentapetalae</taxon>
        <taxon>rosids</taxon>
        <taxon>malvids</taxon>
        <taxon>Sapindales</taxon>
        <taxon>Sapindaceae</taxon>
        <taxon>Hippocastanoideae</taxon>
        <taxon>Acereae</taxon>
        <taxon>Dipteronia</taxon>
    </lineage>
</organism>
<name>A0AAD9X8X3_9ROSI</name>
<dbReference type="Proteomes" id="UP001280121">
    <property type="component" value="Unassembled WGS sequence"/>
</dbReference>
<protein>
    <submittedName>
        <fullName evidence="1">Uncharacterized protein</fullName>
    </submittedName>
</protein>